<dbReference type="Gene3D" id="2.60.40.3320">
    <property type="match status" value="1"/>
</dbReference>
<dbReference type="InterPro" id="IPR041531">
    <property type="entry name" value="BppU_IgG"/>
</dbReference>
<evidence type="ECO:0000259" key="1">
    <source>
        <dbReference type="Pfam" id="PF18667"/>
    </source>
</evidence>
<gene>
    <name evidence="2" type="ORF">P7D17_08805</name>
</gene>
<comment type="caution">
    <text evidence="2">The sequence shown here is derived from an EMBL/GenBank/DDBJ whole genome shotgun (WGS) entry which is preliminary data.</text>
</comment>
<name>A0AAJ2IVK8_9LACT</name>
<evidence type="ECO:0000313" key="2">
    <source>
        <dbReference type="EMBL" id="MDT2584197.1"/>
    </source>
</evidence>
<proteinExistence type="predicted"/>
<dbReference type="Proteomes" id="UP001262817">
    <property type="component" value="Unassembled WGS sequence"/>
</dbReference>
<dbReference type="EMBL" id="JARPXR010000009">
    <property type="protein sequence ID" value="MDT2584197.1"/>
    <property type="molecule type" value="Genomic_DNA"/>
</dbReference>
<reference evidence="2" key="1">
    <citation type="submission" date="2023-03" db="EMBL/GenBank/DDBJ databases">
        <authorList>
            <person name="Shen W."/>
            <person name="Cai J."/>
        </authorList>
    </citation>
    <scope>NUCLEOTIDE SEQUENCE</scope>
    <source>
        <strain evidence="2">P86-2</strain>
    </source>
</reference>
<dbReference type="Pfam" id="PF18667">
    <property type="entry name" value="BppU_IgG"/>
    <property type="match status" value="1"/>
</dbReference>
<protein>
    <recommendedName>
        <fullName evidence="1">Baseplate upper protein immunoglobulin like domain-containing protein</fullName>
    </recommendedName>
</protein>
<feature type="domain" description="Baseplate upper protein immunoglobulin like" evidence="1">
    <location>
        <begin position="161"/>
        <end position="251"/>
    </location>
</feature>
<sequence>MSKYDEVSKDYIPLKSEPILGPSDTELNDEDYLSDFEDFNLEEPEYVKNGPKDEYILELSEGMWTKASSKAVRKIIYLFMRWCGYWVLNLKKWIEQYRKRQENVEERQTNLEKDFKDVIANATQDSEVINARSSEYFGDFTVLDDRLENIEKLLIGFVPQGVEIKINRTMNALPSVYIDTWEYGIGRVPLGEEPEGMFGGTTPKIVENRIVSWANNELVIQVALDFENFKFNYRPESGEYLLFDGVRSLMVHVDGGEPIGDDVDESQVTVTKNQSTPTQSNLLQRLTQLEERIERE</sequence>
<evidence type="ECO:0000313" key="3">
    <source>
        <dbReference type="Proteomes" id="UP001262817"/>
    </source>
</evidence>
<organism evidence="2 3">
    <name type="scientific">Lactococcus petauri</name>
    <dbReference type="NCBI Taxonomy" id="1940789"/>
    <lineage>
        <taxon>Bacteria</taxon>
        <taxon>Bacillati</taxon>
        <taxon>Bacillota</taxon>
        <taxon>Bacilli</taxon>
        <taxon>Lactobacillales</taxon>
        <taxon>Streptococcaceae</taxon>
        <taxon>Lactococcus</taxon>
    </lineage>
</organism>
<dbReference type="RefSeq" id="WP_311843087.1">
    <property type="nucleotide sequence ID" value="NZ_JARPXR010000009.1"/>
</dbReference>
<dbReference type="AlphaFoldDB" id="A0AAJ2IVK8"/>
<accession>A0AAJ2IVK8</accession>